<name>A0A4Q7X7Q1_9ACTN</name>
<feature type="domain" description="Potassium channel" evidence="2">
    <location>
        <begin position="88"/>
        <end position="163"/>
    </location>
</feature>
<dbReference type="AlphaFoldDB" id="A0A4Q7X7Q1"/>
<keyword evidence="1" id="KW-0472">Membrane</keyword>
<keyword evidence="1" id="KW-1133">Transmembrane helix</keyword>
<evidence type="ECO:0000259" key="2">
    <source>
        <dbReference type="Pfam" id="PF07885"/>
    </source>
</evidence>
<dbReference type="InterPro" id="IPR013099">
    <property type="entry name" value="K_chnl_dom"/>
</dbReference>
<evidence type="ECO:0000256" key="1">
    <source>
        <dbReference type="SAM" id="Phobius"/>
    </source>
</evidence>
<gene>
    <name evidence="3" type="ORF">EV645_1330</name>
</gene>
<dbReference type="SUPFAM" id="SSF81324">
    <property type="entry name" value="Voltage-gated potassium channels"/>
    <property type="match status" value="1"/>
</dbReference>
<dbReference type="RefSeq" id="WP_157997018.1">
    <property type="nucleotide sequence ID" value="NZ_SHKR01000011.1"/>
</dbReference>
<reference evidence="3 4" key="1">
    <citation type="journal article" date="2015" name="Stand. Genomic Sci.">
        <title>Genomic Encyclopedia of Bacterial and Archaeal Type Strains, Phase III: the genomes of soil and plant-associated and newly described type strains.</title>
        <authorList>
            <person name="Whitman W.B."/>
            <person name="Woyke T."/>
            <person name="Klenk H.P."/>
            <person name="Zhou Y."/>
            <person name="Lilburn T.G."/>
            <person name="Beck B.J."/>
            <person name="De Vos P."/>
            <person name="Vandamme P."/>
            <person name="Eisen J.A."/>
            <person name="Garrity G."/>
            <person name="Hugenholtz P."/>
            <person name="Kyrpides N.C."/>
        </authorList>
    </citation>
    <scope>NUCLEOTIDE SEQUENCE [LARGE SCALE GENOMIC DNA]</scope>
    <source>
        <strain evidence="3 4">VKM Ac-2540</strain>
    </source>
</reference>
<feature type="transmembrane region" description="Helical" evidence="1">
    <location>
        <begin position="20"/>
        <end position="38"/>
    </location>
</feature>
<sequence>MPTRPLTARRRRWLIARGLLRALVTAVVMVALYYVLPLDRRSDAAVFVVLVVGIVLLAGMIAWQARAIVRSDYPGIRAVQALASTTPLFLLLFASTYFVLSLDDAATFTEPLTRSDSIYFTVTIFTTVGFGDISAKAETTRLVVTAQMLLDLVVLGLGIQVILGAVKQGKANTDTET</sequence>
<feature type="transmembrane region" description="Helical" evidence="1">
    <location>
        <begin position="142"/>
        <end position="163"/>
    </location>
</feature>
<protein>
    <submittedName>
        <fullName evidence="3">Ion channel</fullName>
    </submittedName>
</protein>
<proteinExistence type="predicted"/>
<feature type="transmembrane region" description="Helical" evidence="1">
    <location>
        <begin position="118"/>
        <end position="135"/>
    </location>
</feature>
<dbReference type="Gene3D" id="1.10.287.70">
    <property type="match status" value="1"/>
</dbReference>
<evidence type="ECO:0000313" key="4">
    <source>
        <dbReference type="Proteomes" id="UP000292027"/>
    </source>
</evidence>
<organism evidence="3 4">
    <name type="scientific">Kribbella rubisoli</name>
    <dbReference type="NCBI Taxonomy" id="3075929"/>
    <lineage>
        <taxon>Bacteria</taxon>
        <taxon>Bacillati</taxon>
        <taxon>Actinomycetota</taxon>
        <taxon>Actinomycetes</taxon>
        <taxon>Propionibacteriales</taxon>
        <taxon>Kribbellaceae</taxon>
        <taxon>Kribbella</taxon>
    </lineage>
</organism>
<dbReference type="EMBL" id="SHKR01000011">
    <property type="protein sequence ID" value="RZU19122.1"/>
    <property type="molecule type" value="Genomic_DNA"/>
</dbReference>
<comment type="caution">
    <text evidence="3">The sequence shown here is derived from an EMBL/GenBank/DDBJ whole genome shotgun (WGS) entry which is preliminary data.</text>
</comment>
<feature type="transmembrane region" description="Helical" evidence="1">
    <location>
        <begin position="75"/>
        <end position="98"/>
    </location>
</feature>
<keyword evidence="1" id="KW-0812">Transmembrane</keyword>
<dbReference type="Proteomes" id="UP000292027">
    <property type="component" value="Unassembled WGS sequence"/>
</dbReference>
<evidence type="ECO:0000313" key="3">
    <source>
        <dbReference type="EMBL" id="RZU19122.1"/>
    </source>
</evidence>
<accession>A0A4Q7X7Q1</accession>
<keyword evidence="4" id="KW-1185">Reference proteome</keyword>
<dbReference type="Pfam" id="PF07885">
    <property type="entry name" value="Ion_trans_2"/>
    <property type="match status" value="1"/>
</dbReference>
<feature type="transmembrane region" description="Helical" evidence="1">
    <location>
        <begin position="44"/>
        <end position="63"/>
    </location>
</feature>
<dbReference type="OrthoDB" id="9799090at2"/>